<reference evidence="2 3" key="1">
    <citation type="submission" date="2016-05" db="EMBL/GenBank/DDBJ databases">
        <title>Genomic and physiological characterization of Planctopirus sp. isolated from fresh water lake.</title>
        <authorList>
            <person name="Subhash Y."/>
            <person name="Ramana C."/>
        </authorList>
    </citation>
    <scope>NUCLEOTIDE SEQUENCE [LARGE SCALE GENOMIC DNA]</scope>
    <source>
        <strain evidence="2 3">JC280</strain>
    </source>
</reference>
<keyword evidence="3" id="KW-1185">Reference proteome</keyword>
<feature type="domain" description="DUF1508" evidence="1">
    <location>
        <begin position="9"/>
        <end position="55"/>
    </location>
</feature>
<dbReference type="Gene3D" id="3.30.160.160">
    <property type="entry name" value="YegP-like"/>
    <property type="match status" value="1"/>
</dbReference>
<dbReference type="SUPFAM" id="SSF160113">
    <property type="entry name" value="YegP-like"/>
    <property type="match status" value="1"/>
</dbReference>
<dbReference type="RefSeq" id="WP_068845453.1">
    <property type="nucleotide sequence ID" value="NZ_LYDR01000010.1"/>
</dbReference>
<dbReference type="EMBL" id="LYDR01000010">
    <property type="protein sequence ID" value="ODA36633.1"/>
    <property type="molecule type" value="Genomic_DNA"/>
</dbReference>
<dbReference type="STRING" id="1841610.A6X21_15895"/>
<dbReference type="AlphaFoldDB" id="A0A1C3EU47"/>
<accession>A0A1C3EU47</accession>
<dbReference type="InterPro" id="IPR010879">
    <property type="entry name" value="DUF1508"/>
</dbReference>
<protein>
    <recommendedName>
        <fullName evidence="1">DUF1508 domain-containing protein</fullName>
    </recommendedName>
</protein>
<evidence type="ECO:0000259" key="1">
    <source>
        <dbReference type="Pfam" id="PF07411"/>
    </source>
</evidence>
<organism evidence="2 3">
    <name type="scientific">Planctopirus hydrillae</name>
    <dbReference type="NCBI Taxonomy" id="1841610"/>
    <lineage>
        <taxon>Bacteria</taxon>
        <taxon>Pseudomonadati</taxon>
        <taxon>Planctomycetota</taxon>
        <taxon>Planctomycetia</taxon>
        <taxon>Planctomycetales</taxon>
        <taxon>Planctomycetaceae</taxon>
        <taxon>Planctopirus</taxon>
    </lineage>
</organism>
<sequence>MQYFYISKDASSQWRWKFVSTNGKTIAVSSESYHNLEDCENSIVVIKSQSPTSKVIGDDHYSKLR</sequence>
<gene>
    <name evidence="2" type="ORF">A6X21_15895</name>
</gene>
<dbReference type="Proteomes" id="UP000094828">
    <property type="component" value="Unassembled WGS sequence"/>
</dbReference>
<comment type="caution">
    <text evidence="2">The sequence shown here is derived from an EMBL/GenBank/DDBJ whole genome shotgun (WGS) entry which is preliminary data.</text>
</comment>
<dbReference type="Pfam" id="PF07411">
    <property type="entry name" value="DUF1508"/>
    <property type="match status" value="1"/>
</dbReference>
<name>A0A1C3EU47_9PLAN</name>
<evidence type="ECO:0000313" key="3">
    <source>
        <dbReference type="Proteomes" id="UP000094828"/>
    </source>
</evidence>
<dbReference type="InterPro" id="IPR036913">
    <property type="entry name" value="YegP-like_sf"/>
</dbReference>
<proteinExistence type="predicted"/>
<evidence type="ECO:0000313" key="2">
    <source>
        <dbReference type="EMBL" id="ODA36633.1"/>
    </source>
</evidence>